<dbReference type="Proteomes" id="UP001153636">
    <property type="component" value="Chromosome 7"/>
</dbReference>
<proteinExistence type="inferred from homology"/>
<dbReference type="Pfam" id="PF01423">
    <property type="entry name" value="LSM"/>
    <property type="match status" value="1"/>
</dbReference>
<dbReference type="GO" id="GO:0003723">
    <property type="term" value="F:RNA binding"/>
    <property type="evidence" value="ECO:0007669"/>
    <property type="project" value="InterPro"/>
</dbReference>
<dbReference type="CDD" id="cd06168">
    <property type="entry name" value="LSMD1"/>
    <property type="match status" value="1"/>
</dbReference>
<reference evidence="4" key="1">
    <citation type="submission" date="2022-01" db="EMBL/GenBank/DDBJ databases">
        <authorList>
            <person name="King R."/>
        </authorList>
    </citation>
    <scope>NUCLEOTIDE SEQUENCE</scope>
</reference>
<dbReference type="SUPFAM" id="SSF50182">
    <property type="entry name" value="Sm-like ribonucleoproteins"/>
    <property type="match status" value="1"/>
</dbReference>
<dbReference type="Gene3D" id="2.30.30.100">
    <property type="match status" value="1"/>
</dbReference>
<dbReference type="InterPro" id="IPR047575">
    <property type="entry name" value="Sm"/>
</dbReference>
<keyword evidence="5" id="KW-1185">Reference proteome</keyword>
<comment type="similarity">
    <text evidence="1">Belongs to the snRNP Sm proteins family.</text>
</comment>
<dbReference type="AlphaFoldDB" id="A0A9P0D6N5"/>
<accession>A0A9P0D6N5</accession>
<dbReference type="PROSITE" id="PS52002">
    <property type="entry name" value="SM"/>
    <property type="match status" value="1"/>
</dbReference>
<evidence type="ECO:0000313" key="4">
    <source>
        <dbReference type="EMBL" id="CAH1112859.1"/>
    </source>
</evidence>
<dbReference type="PANTHER" id="PTHR10701">
    <property type="entry name" value="SMALL NUCLEAR RIBONUCLEOPROTEIN-ASSOCIATED PROTEIN B AND N"/>
    <property type="match status" value="1"/>
</dbReference>
<sequence length="139" mass="15480">MTENLTTNLETQIEDSGAVNEESESQTISETDTESKPQETRSGVLLLRSWLNKSFRVQMTDGRILIGIFLCTDKEANIILGSCSEYLPVDSKGKTTNEEPRMLGLVMIPGKHIVSLQLVSEYESANQKPITKENAEEVM</sequence>
<dbReference type="InterPro" id="IPR034110">
    <property type="entry name" value="LSMD1_Sm"/>
</dbReference>
<dbReference type="PANTHER" id="PTHR10701:SF5">
    <property type="entry name" value="N-ALPHA-ACETYLTRANSFERASE 38, NATC AUXILIARY SUBUNIT"/>
    <property type="match status" value="1"/>
</dbReference>
<dbReference type="EMBL" id="OV651819">
    <property type="protein sequence ID" value="CAH1112859.1"/>
    <property type="molecule type" value="Genomic_DNA"/>
</dbReference>
<dbReference type="SMART" id="SM00651">
    <property type="entry name" value="Sm"/>
    <property type="match status" value="1"/>
</dbReference>
<dbReference type="InterPro" id="IPR001163">
    <property type="entry name" value="Sm_dom_euk/arc"/>
</dbReference>
<dbReference type="InterPro" id="IPR010920">
    <property type="entry name" value="LSM_dom_sf"/>
</dbReference>
<dbReference type="GO" id="GO:0031417">
    <property type="term" value="C:NatC complex"/>
    <property type="evidence" value="ECO:0007669"/>
    <property type="project" value="InterPro"/>
</dbReference>
<evidence type="ECO:0000256" key="1">
    <source>
        <dbReference type="ARBA" id="ARBA00006850"/>
    </source>
</evidence>
<protein>
    <recommendedName>
        <fullName evidence="3">Sm domain-containing protein</fullName>
    </recommendedName>
</protein>
<organism evidence="4 5">
    <name type="scientific">Psylliodes chrysocephalus</name>
    <dbReference type="NCBI Taxonomy" id="3402493"/>
    <lineage>
        <taxon>Eukaryota</taxon>
        <taxon>Metazoa</taxon>
        <taxon>Ecdysozoa</taxon>
        <taxon>Arthropoda</taxon>
        <taxon>Hexapoda</taxon>
        <taxon>Insecta</taxon>
        <taxon>Pterygota</taxon>
        <taxon>Neoptera</taxon>
        <taxon>Endopterygota</taxon>
        <taxon>Coleoptera</taxon>
        <taxon>Polyphaga</taxon>
        <taxon>Cucujiformia</taxon>
        <taxon>Chrysomeloidea</taxon>
        <taxon>Chrysomelidae</taxon>
        <taxon>Galerucinae</taxon>
        <taxon>Alticini</taxon>
        <taxon>Psylliodes</taxon>
    </lineage>
</organism>
<name>A0A9P0D6N5_9CUCU</name>
<feature type="compositionally biased region" description="Polar residues" evidence="2">
    <location>
        <begin position="1"/>
        <end position="11"/>
    </location>
</feature>
<evidence type="ECO:0000313" key="5">
    <source>
        <dbReference type="Proteomes" id="UP001153636"/>
    </source>
</evidence>
<gene>
    <name evidence="4" type="ORF">PSYICH_LOCUS13657</name>
</gene>
<evidence type="ECO:0000259" key="3">
    <source>
        <dbReference type="PROSITE" id="PS52002"/>
    </source>
</evidence>
<feature type="region of interest" description="Disordered" evidence="2">
    <location>
        <begin position="1"/>
        <end position="41"/>
    </location>
</feature>
<dbReference type="InterPro" id="IPR050914">
    <property type="entry name" value="snRNP_SmB/NAA38-like"/>
</dbReference>
<dbReference type="OrthoDB" id="368909at2759"/>
<evidence type="ECO:0000256" key="2">
    <source>
        <dbReference type="SAM" id="MobiDB-lite"/>
    </source>
</evidence>
<feature type="domain" description="Sm" evidence="3">
    <location>
        <begin position="42"/>
        <end position="122"/>
    </location>
</feature>